<keyword evidence="3" id="KW-0378">Hydrolase</keyword>
<dbReference type="Pfam" id="PF00350">
    <property type="entry name" value="Dynamin_N"/>
    <property type="match status" value="1"/>
</dbReference>
<evidence type="ECO:0000313" key="8">
    <source>
        <dbReference type="Proteomes" id="UP001057868"/>
    </source>
</evidence>
<evidence type="ECO:0000256" key="2">
    <source>
        <dbReference type="ARBA" id="ARBA00022741"/>
    </source>
</evidence>
<evidence type="ECO:0000259" key="6">
    <source>
        <dbReference type="Pfam" id="PF00350"/>
    </source>
</evidence>
<keyword evidence="5" id="KW-0472">Membrane</keyword>
<evidence type="ECO:0000256" key="1">
    <source>
        <dbReference type="ARBA" id="ARBA00004370"/>
    </source>
</evidence>
<evidence type="ECO:0000256" key="3">
    <source>
        <dbReference type="ARBA" id="ARBA00022801"/>
    </source>
</evidence>
<comment type="subcellular location">
    <subcellularLocation>
        <location evidence="1">Membrane</location>
    </subcellularLocation>
</comment>
<protein>
    <recommendedName>
        <fullName evidence="6">Dynamin N-terminal domain-containing protein</fullName>
    </recommendedName>
</protein>
<dbReference type="PANTHER" id="PTHR10465:SF0">
    <property type="entry name" value="SARCALUMENIN"/>
    <property type="match status" value="1"/>
</dbReference>
<reference evidence="7" key="1">
    <citation type="journal article" date="2023" name="Int. J. Syst. Evol. Microbiol.">
        <title>&lt;i&gt;Clostridium folliculivorans&lt;/i&gt; sp. nov., isolated from soil samples of an organic paddy in Japan.</title>
        <authorList>
            <person name="Tazawa J."/>
            <person name="Kobayashi H."/>
            <person name="Tanizawa Y."/>
            <person name="Uchino A."/>
            <person name="Tanaka F."/>
            <person name="Urashima Y."/>
            <person name="Miura S."/>
            <person name="Sakamoto M."/>
            <person name="Ohkuma M."/>
            <person name="Tohno M."/>
        </authorList>
    </citation>
    <scope>NUCLEOTIDE SEQUENCE</scope>
    <source>
        <strain evidence="7">D1-1</strain>
    </source>
</reference>
<keyword evidence="4" id="KW-0342">GTP-binding</keyword>
<evidence type="ECO:0000256" key="5">
    <source>
        <dbReference type="ARBA" id="ARBA00023136"/>
    </source>
</evidence>
<gene>
    <name evidence="7" type="ORF">CFOLD11_11730</name>
</gene>
<keyword evidence="2" id="KW-0547">Nucleotide-binding</keyword>
<evidence type="ECO:0000256" key="4">
    <source>
        <dbReference type="ARBA" id="ARBA00023134"/>
    </source>
</evidence>
<organism evidence="7 8">
    <name type="scientific">Clostridium folliculivorans</name>
    <dbReference type="NCBI Taxonomy" id="2886038"/>
    <lineage>
        <taxon>Bacteria</taxon>
        <taxon>Bacillati</taxon>
        <taxon>Bacillota</taxon>
        <taxon>Clostridia</taxon>
        <taxon>Eubacteriales</taxon>
        <taxon>Clostridiaceae</taxon>
        <taxon>Clostridium</taxon>
    </lineage>
</organism>
<dbReference type="EMBL" id="BQXY01000001">
    <property type="protein sequence ID" value="GKU24347.1"/>
    <property type="molecule type" value="Genomic_DNA"/>
</dbReference>
<dbReference type="Proteomes" id="UP001057868">
    <property type="component" value="Unassembled WGS sequence"/>
</dbReference>
<dbReference type="GO" id="GO:0005525">
    <property type="term" value="F:GTP binding"/>
    <property type="evidence" value="ECO:0007669"/>
    <property type="project" value="UniProtKB-KW"/>
</dbReference>
<sequence length="617" mass="70549">MKDVKSLIPLMNEAIINLDQNEKELNKSLKKLGISPVRFNDCIRVIEQQVKTANNKFTIAFVGEFKAGKSTIINSLLQLSGDERLSTEYEPDTAKCIRIMYKSDDIDYDAEILYEENTYENEKVDWLTAKKYTSQVSLDENENLKARAEKISEVRYFLKQDILSVCNILDLPGTGTAHVEDHTATTDRKILEADAIFWIVSTSEEPGKEAIANLEKFKNKIIPIINVWQYERKGISSELTYDDIIKFLNDRYASYFVDTETPIRYYGKEIDEAQINGEEIKEEWGKTAFAECLNRLVFSENVNLDLDKMNRITKNLKVSFEKLSSALTEIEAPLDEIKTEIDHITMDNDLLKSQLYAVFKNAEGKLADMASNAANDIITHLVGLTESFIEDEMQNANMSMLIKSIGRNRKERLKRELKERYEYEYLKLDEKPCWYDEILKEYIENIEILLNSEYAKFQIEANKNLTNLERSPLDSNFISAVIKQTVNSFLEKLGGILITVIGALIAVLIPGGEIIDAISVALLGNTNLNADTMTKKKENVKNRARLSISMQKYSVANTLKGEARKINNDCKEEFVKKVNTTTGMNESKKEIYESAKSAIISIKDDIDTYIEQIFKFN</sequence>
<dbReference type="GO" id="GO:0003924">
    <property type="term" value="F:GTPase activity"/>
    <property type="evidence" value="ECO:0007669"/>
    <property type="project" value="InterPro"/>
</dbReference>
<dbReference type="InterPro" id="IPR045063">
    <property type="entry name" value="Dynamin_N"/>
</dbReference>
<name>A0A9W6DA12_9CLOT</name>
<dbReference type="AlphaFoldDB" id="A0A9W6DA12"/>
<dbReference type="SUPFAM" id="SSF52540">
    <property type="entry name" value="P-loop containing nucleoside triphosphate hydrolases"/>
    <property type="match status" value="1"/>
</dbReference>
<dbReference type="PANTHER" id="PTHR10465">
    <property type="entry name" value="TRANSMEMBRANE GTPASE FZO1"/>
    <property type="match status" value="1"/>
</dbReference>
<feature type="domain" description="Dynamin N-terminal" evidence="6">
    <location>
        <begin position="59"/>
        <end position="205"/>
    </location>
</feature>
<dbReference type="RefSeq" id="WP_261851356.1">
    <property type="nucleotide sequence ID" value="NZ_BQXY01000001.1"/>
</dbReference>
<dbReference type="GO" id="GO:0016020">
    <property type="term" value="C:membrane"/>
    <property type="evidence" value="ECO:0007669"/>
    <property type="project" value="UniProtKB-SubCell"/>
</dbReference>
<comment type="caution">
    <text evidence="7">The sequence shown here is derived from an EMBL/GenBank/DDBJ whole genome shotgun (WGS) entry which is preliminary data.</text>
</comment>
<dbReference type="InterPro" id="IPR027094">
    <property type="entry name" value="Mitofusin_fam"/>
</dbReference>
<dbReference type="InterPro" id="IPR027417">
    <property type="entry name" value="P-loop_NTPase"/>
</dbReference>
<proteinExistence type="predicted"/>
<evidence type="ECO:0000313" key="7">
    <source>
        <dbReference type="EMBL" id="GKU24347.1"/>
    </source>
</evidence>
<keyword evidence="8" id="KW-1185">Reference proteome</keyword>
<dbReference type="Gene3D" id="3.40.50.300">
    <property type="entry name" value="P-loop containing nucleotide triphosphate hydrolases"/>
    <property type="match status" value="1"/>
</dbReference>
<accession>A0A9W6DA12</accession>